<organism evidence="1 2">
    <name type="scientific">Daphnia magna</name>
    <dbReference type="NCBI Taxonomy" id="35525"/>
    <lineage>
        <taxon>Eukaryota</taxon>
        <taxon>Metazoa</taxon>
        <taxon>Ecdysozoa</taxon>
        <taxon>Arthropoda</taxon>
        <taxon>Crustacea</taxon>
        <taxon>Branchiopoda</taxon>
        <taxon>Diplostraca</taxon>
        <taxon>Cladocera</taxon>
        <taxon>Anomopoda</taxon>
        <taxon>Daphniidae</taxon>
        <taxon>Daphnia</taxon>
    </lineage>
</organism>
<evidence type="ECO:0000313" key="1">
    <source>
        <dbReference type="EMBL" id="KZS04732.1"/>
    </source>
</evidence>
<proteinExistence type="predicted"/>
<accession>A0A164M501</accession>
<dbReference type="EMBL" id="LRGB01003085">
    <property type="protein sequence ID" value="KZS04732.1"/>
    <property type="molecule type" value="Genomic_DNA"/>
</dbReference>
<protein>
    <submittedName>
        <fullName evidence="1">Uncharacterized protein</fullName>
    </submittedName>
</protein>
<comment type="caution">
    <text evidence="1">The sequence shown here is derived from an EMBL/GenBank/DDBJ whole genome shotgun (WGS) entry which is preliminary data.</text>
</comment>
<sequence>MNGGLFEGCKRERSLKNVETQSVELLGTKCSDCCLGVQKAMVSEINWNAVNEAVKKTKNMWLFEGCKRERPLKFVGMQSKELIKRQ</sequence>
<name>A0A164M501_9CRUS</name>
<evidence type="ECO:0000313" key="2">
    <source>
        <dbReference type="Proteomes" id="UP000076858"/>
    </source>
</evidence>
<gene>
    <name evidence="1" type="ORF">APZ42_032258</name>
</gene>
<keyword evidence="2" id="KW-1185">Reference proteome</keyword>
<dbReference type="AlphaFoldDB" id="A0A164M501"/>
<reference evidence="1 2" key="1">
    <citation type="submission" date="2016-03" db="EMBL/GenBank/DDBJ databases">
        <title>EvidentialGene: Evidence-directed Construction of Genes on Genomes.</title>
        <authorList>
            <person name="Gilbert D.G."/>
            <person name="Choi J.-H."/>
            <person name="Mockaitis K."/>
            <person name="Colbourne J."/>
            <person name="Pfrender M."/>
        </authorList>
    </citation>
    <scope>NUCLEOTIDE SEQUENCE [LARGE SCALE GENOMIC DNA]</scope>
    <source>
        <strain evidence="1 2">Xinb3</strain>
        <tissue evidence="1">Complete organism</tissue>
    </source>
</reference>
<dbReference type="Proteomes" id="UP000076858">
    <property type="component" value="Unassembled WGS sequence"/>
</dbReference>